<evidence type="ECO:0000256" key="1">
    <source>
        <dbReference type="SAM" id="Phobius"/>
    </source>
</evidence>
<keyword evidence="1" id="KW-0472">Membrane</keyword>
<name>A0ABM9PIV4_9FLAO</name>
<evidence type="ECO:0000313" key="2">
    <source>
        <dbReference type="EMBL" id="CAL2105555.1"/>
    </source>
</evidence>
<dbReference type="RefSeq" id="WP_348737375.1">
    <property type="nucleotide sequence ID" value="NZ_CAXJRC010000007.1"/>
</dbReference>
<keyword evidence="1" id="KW-1133">Transmembrane helix</keyword>
<proteinExistence type="predicted"/>
<evidence type="ECO:0008006" key="4">
    <source>
        <dbReference type="Google" id="ProtNLM"/>
    </source>
</evidence>
<feature type="transmembrane region" description="Helical" evidence="1">
    <location>
        <begin position="21"/>
        <end position="42"/>
    </location>
</feature>
<accession>A0ABM9PIV4</accession>
<feature type="transmembrane region" description="Helical" evidence="1">
    <location>
        <begin position="48"/>
        <end position="66"/>
    </location>
</feature>
<sequence>MKTLFENSITKIGMNRLMKDLFINAPVSALIFISFISIVTWTKPNINWILIFILVFVLLKLFRTLIHNYRNHLEKISIDYENEKIIINHIRPSTKKTKTVMNLKEIKISEIKHVPISWFSFENYFWISDQYSKIKISTTGHEKREINLNDIYSELSNM</sequence>
<protein>
    <recommendedName>
        <fullName evidence="4">YcxB-like protein domain-containing protein</fullName>
    </recommendedName>
</protein>
<gene>
    <name evidence="2" type="ORF">T190115A13A_160088</name>
</gene>
<organism evidence="2 3">
    <name type="scientific">Tenacibaculum vairaonense</name>
    <dbReference type="NCBI Taxonomy" id="3137860"/>
    <lineage>
        <taxon>Bacteria</taxon>
        <taxon>Pseudomonadati</taxon>
        <taxon>Bacteroidota</taxon>
        <taxon>Flavobacteriia</taxon>
        <taxon>Flavobacteriales</taxon>
        <taxon>Flavobacteriaceae</taxon>
        <taxon>Tenacibaculum</taxon>
    </lineage>
</organism>
<evidence type="ECO:0000313" key="3">
    <source>
        <dbReference type="Proteomes" id="UP001497602"/>
    </source>
</evidence>
<keyword evidence="1" id="KW-0812">Transmembrane</keyword>
<keyword evidence="3" id="KW-1185">Reference proteome</keyword>
<dbReference type="EMBL" id="CAXJRC010000007">
    <property type="protein sequence ID" value="CAL2105555.1"/>
    <property type="molecule type" value="Genomic_DNA"/>
</dbReference>
<reference evidence="2 3" key="1">
    <citation type="submission" date="2024-05" db="EMBL/GenBank/DDBJ databases">
        <authorList>
            <person name="Duchaud E."/>
        </authorList>
    </citation>
    <scope>NUCLEOTIDE SEQUENCE [LARGE SCALE GENOMIC DNA]</scope>
    <source>
        <strain evidence="2">Ena-SAMPLE-TAB-13-05-2024-13:56:06:370-140305</strain>
    </source>
</reference>
<comment type="caution">
    <text evidence="2">The sequence shown here is derived from an EMBL/GenBank/DDBJ whole genome shotgun (WGS) entry which is preliminary data.</text>
</comment>
<dbReference type="Proteomes" id="UP001497602">
    <property type="component" value="Unassembled WGS sequence"/>
</dbReference>